<dbReference type="Gene3D" id="2.40.50.140">
    <property type="entry name" value="Nucleic acid-binding proteins"/>
    <property type="match status" value="1"/>
</dbReference>
<evidence type="ECO:0000313" key="2">
    <source>
        <dbReference type="EMBL" id="KAK4127223.1"/>
    </source>
</evidence>
<dbReference type="RefSeq" id="XP_062650994.1">
    <property type="nucleotide sequence ID" value="XM_062791030.1"/>
</dbReference>
<comment type="caution">
    <text evidence="2">The sequence shown here is derived from an EMBL/GenBank/DDBJ whole genome shotgun (WGS) entry which is preliminary data.</text>
</comment>
<dbReference type="GeneID" id="87827799"/>
<dbReference type="AlphaFoldDB" id="A0AAN6Z795"/>
<dbReference type="InterPro" id="IPR012340">
    <property type="entry name" value="NA-bd_OB-fold"/>
</dbReference>
<protein>
    <recommendedName>
        <fullName evidence="4">Nucleic acid-binding, OB-fold protein</fullName>
    </recommendedName>
</protein>
<reference evidence="2" key="2">
    <citation type="submission" date="2023-05" db="EMBL/GenBank/DDBJ databases">
        <authorList>
            <consortium name="Lawrence Berkeley National Laboratory"/>
            <person name="Steindorff A."/>
            <person name="Hensen N."/>
            <person name="Bonometti L."/>
            <person name="Westerberg I."/>
            <person name="Brannstrom I.O."/>
            <person name="Guillou S."/>
            <person name="Cros-Aarteil S."/>
            <person name="Calhoun S."/>
            <person name="Haridas S."/>
            <person name="Kuo A."/>
            <person name="Mondo S."/>
            <person name="Pangilinan J."/>
            <person name="Riley R."/>
            <person name="Labutti K."/>
            <person name="Andreopoulos B."/>
            <person name="Lipzen A."/>
            <person name="Chen C."/>
            <person name="Yanf M."/>
            <person name="Daum C."/>
            <person name="Ng V."/>
            <person name="Clum A."/>
            <person name="Ohm R."/>
            <person name="Martin F."/>
            <person name="Silar P."/>
            <person name="Natvig D."/>
            <person name="Lalanne C."/>
            <person name="Gautier V."/>
            <person name="Ament-Velasquez S.L."/>
            <person name="Kruys A."/>
            <person name="Hutchinson M.I."/>
            <person name="Powell A.J."/>
            <person name="Barry K."/>
            <person name="Miller A.N."/>
            <person name="Grigoriev I.V."/>
            <person name="Debuchy R."/>
            <person name="Gladieux P."/>
            <person name="Thoren M.H."/>
            <person name="Johannesson H."/>
        </authorList>
    </citation>
    <scope>NUCLEOTIDE SEQUENCE</scope>
    <source>
        <strain evidence="2">CBS 731.68</strain>
    </source>
</reference>
<evidence type="ECO:0000313" key="3">
    <source>
        <dbReference type="Proteomes" id="UP001302602"/>
    </source>
</evidence>
<evidence type="ECO:0000256" key="1">
    <source>
        <dbReference type="SAM" id="MobiDB-lite"/>
    </source>
</evidence>
<accession>A0AAN6Z795</accession>
<sequence length="361" mass="39539">MAGKVLFFTGAPESNALDWNPSGLLSEFQDAIAAFASIGTNSPQPPSSTTSSMPEHAAWRSLPLTNENLPTCFSQRYAINFHHGPDECSFGPSPEFLTTVTLSFTSDGDGGDQTAALSQFYEHSMAAHKELVSSQLISQSTGQATSFLSDDTSFVSGHGSQPGSIKGPLLFRGSELLSDLRSIPSAVHLTKIQPQTMTCNLIVGIISISQPKTIKTRWGATKYLVEILVGDETKAGFAITYWLPYDTVDESPLAGLRPRDIVLVQDVALNVFTNKVYGSSLRKNLTKVHLLYRMKLDSRDVGGYYSTSDLSYPGLAHPQLEKTRRVQDWVLNFVGRGNHDKGQPNPRPWWDKPPADDTQLM</sequence>
<gene>
    <name evidence="2" type="ORF">N657DRAFT_631089</name>
</gene>
<keyword evidence="3" id="KW-1185">Reference proteome</keyword>
<proteinExistence type="predicted"/>
<dbReference type="SUPFAM" id="SSF50249">
    <property type="entry name" value="Nucleic acid-binding proteins"/>
    <property type="match status" value="1"/>
</dbReference>
<dbReference type="Proteomes" id="UP001302602">
    <property type="component" value="Unassembled WGS sequence"/>
</dbReference>
<reference evidence="2" key="1">
    <citation type="journal article" date="2023" name="Mol. Phylogenet. Evol.">
        <title>Genome-scale phylogeny and comparative genomics of the fungal order Sordariales.</title>
        <authorList>
            <person name="Hensen N."/>
            <person name="Bonometti L."/>
            <person name="Westerberg I."/>
            <person name="Brannstrom I.O."/>
            <person name="Guillou S."/>
            <person name="Cros-Aarteil S."/>
            <person name="Calhoun S."/>
            <person name="Haridas S."/>
            <person name="Kuo A."/>
            <person name="Mondo S."/>
            <person name="Pangilinan J."/>
            <person name="Riley R."/>
            <person name="LaButti K."/>
            <person name="Andreopoulos B."/>
            <person name="Lipzen A."/>
            <person name="Chen C."/>
            <person name="Yan M."/>
            <person name="Daum C."/>
            <person name="Ng V."/>
            <person name="Clum A."/>
            <person name="Steindorff A."/>
            <person name="Ohm R.A."/>
            <person name="Martin F."/>
            <person name="Silar P."/>
            <person name="Natvig D.O."/>
            <person name="Lalanne C."/>
            <person name="Gautier V."/>
            <person name="Ament-Velasquez S.L."/>
            <person name="Kruys A."/>
            <person name="Hutchinson M.I."/>
            <person name="Powell A.J."/>
            <person name="Barry K."/>
            <person name="Miller A.N."/>
            <person name="Grigoriev I.V."/>
            <person name="Debuchy R."/>
            <person name="Gladieux P."/>
            <person name="Hiltunen Thoren M."/>
            <person name="Johannesson H."/>
        </authorList>
    </citation>
    <scope>NUCLEOTIDE SEQUENCE</scope>
    <source>
        <strain evidence="2">CBS 731.68</strain>
    </source>
</reference>
<feature type="region of interest" description="Disordered" evidence="1">
    <location>
        <begin position="336"/>
        <end position="361"/>
    </location>
</feature>
<evidence type="ECO:0008006" key="4">
    <source>
        <dbReference type="Google" id="ProtNLM"/>
    </source>
</evidence>
<dbReference type="EMBL" id="MU853224">
    <property type="protein sequence ID" value="KAK4127223.1"/>
    <property type="molecule type" value="Genomic_DNA"/>
</dbReference>
<organism evidence="2 3">
    <name type="scientific">Parathielavia appendiculata</name>
    <dbReference type="NCBI Taxonomy" id="2587402"/>
    <lineage>
        <taxon>Eukaryota</taxon>
        <taxon>Fungi</taxon>
        <taxon>Dikarya</taxon>
        <taxon>Ascomycota</taxon>
        <taxon>Pezizomycotina</taxon>
        <taxon>Sordariomycetes</taxon>
        <taxon>Sordariomycetidae</taxon>
        <taxon>Sordariales</taxon>
        <taxon>Chaetomiaceae</taxon>
        <taxon>Parathielavia</taxon>
    </lineage>
</organism>
<name>A0AAN6Z795_9PEZI</name>